<evidence type="ECO:0000256" key="1">
    <source>
        <dbReference type="SAM" id="MobiDB-lite"/>
    </source>
</evidence>
<protein>
    <submittedName>
        <fullName evidence="2">Uncharacterized protein</fullName>
    </submittedName>
</protein>
<keyword evidence="3" id="KW-1185">Reference proteome</keyword>
<dbReference type="GeneID" id="18913326"/>
<gene>
    <name evidence="2" type="ORF">PHACADRAFT_213061</name>
</gene>
<accession>K5WLL4</accession>
<evidence type="ECO:0000313" key="3">
    <source>
        <dbReference type="Proteomes" id="UP000008370"/>
    </source>
</evidence>
<organism evidence="2 3">
    <name type="scientific">Phanerochaete carnosa (strain HHB-10118-sp)</name>
    <name type="common">White-rot fungus</name>
    <name type="synonym">Peniophora carnosa</name>
    <dbReference type="NCBI Taxonomy" id="650164"/>
    <lineage>
        <taxon>Eukaryota</taxon>
        <taxon>Fungi</taxon>
        <taxon>Dikarya</taxon>
        <taxon>Basidiomycota</taxon>
        <taxon>Agaricomycotina</taxon>
        <taxon>Agaricomycetes</taxon>
        <taxon>Polyporales</taxon>
        <taxon>Phanerochaetaceae</taxon>
        <taxon>Phanerochaete</taxon>
    </lineage>
</organism>
<dbReference type="RefSeq" id="XP_007400339.1">
    <property type="nucleotide sequence ID" value="XM_007400277.1"/>
</dbReference>
<dbReference type="EMBL" id="JH930477">
    <property type="protein sequence ID" value="EKM51187.1"/>
    <property type="molecule type" value="Genomic_DNA"/>
</dbReference>
<dbReference type="OrthoDB" id="3260441at2759"/>
<dbReference type="HOGENOM" id="CLU_534296_0_0_1"/>
<reference evidence="2 3" key="1">
    <citation type="journal article" date="2012" name="BMC Genomics">
        <title>Comparative genomics of the white-rot fungi, Phanerochaete carnosa and P. chrysosporium, to elucidate the genetic basis of the distinct wood types they colonize.</title>
        <authorList>
            <person name="Suzuki H."/>
            <person name="MacDonald J."/>
            <person name="Syed K."/>
            <person name="Salamov A."/>
            <person name="Hori C."/>
            <person name="Aerts A."/>
            <person name="Henrissat B."/>
            <person name="Wiebenga A."/>
            <person name="vanKuyk P.A."/>
            <person name="Barry K."/>
            <person name="Lindquist E."/>
            <person name="LaButti K."/>
            <person name="Lapidus A."/>
            <person name="Lucas S."/>
            <person name="Coutinho P."/>
            <person name="Gong Y."/>
            <person name="Samejima M."/>
            <person name="Mahadevan R."/>
            <person name="Abou-Zaid M."/>
            <person name="de Vries R.P."/>
            <person name="Igarashi K."/>
            <person name="Yadav J.S."/>
            <person name="Grigoriev I.V."/>
            <person name="Master E.R."/>
        </authorList>
    </citation>
    <scope>NUCLEOTIDE SEQUENCE [LARGE SCALE GENOMIC DNA]</scope>
    <source>
        <strain evidence="2 3">HHB-10118-sp</strain>
    </source>
</reference>
<name>K5WLL4_PHACS</name>
<proteinExistence type="predicted"/>
<dbReference type="InParanoid" id="K5WLL4"/>
<evidence type="ECO:0000313" key="2">
    <source>
        <dbReference type="EMBL" id="EKM51187.1"/>
    </source>
</evidence>
<dbReference type="AlphaFoldDB" id="K5WLL4"/>
<dbReference type="KEGG" id="pco:PHACADRAFT_213061"/>
<feature type="region of interest" description="Disordered" evidence="1">
    <location>
        <begin position="491"/>
        <end position="510"/>
    </location>
</feature>
<feature type="region of interest" description="Disordered" evidence="1">
    <location>
        <begin position="326"/>
        <end position="351"/>
    </location>
</feature>
<sequence>MTLPSSFFRIRNIVSVTSPLSLLASLYHSSTSFLDYIDARPSKRDVGSYDVTEFKSVHDQYASLRDSGDEKALRVFIDERKQYVEDMCEFSESLNQWQLNQKTAKRSMRLFNEESIKQKLLELGYTESDFPVFECADKPRWISWLSILTQPRELTPRTNEKLWREEIARRSRRGQRELELRDVYEIFLPKAPIDDGPFPTASDAILIPEICSLLGEDEARIGMTEEGLLTVLPALQEQARKFKAELAKAMWAHYAEQSKIEPPRRDPEVDVKKLECIPNNMEYGSKDVLDLATALFQCYFCVGFNREPLPDTAVYSITELAKHVHTEHNRESRLQAAGRKPGGAEGPKQARAARRHSLLRDIWENRVRVFNVISSGYVRADGLAYHVGNLILPRCQWLPQCFSCPESEVLDHDHDLDKDPSFIRLLGDVESFEKPPLSPDEQGLVEIWSDTFNGRNIACNVCDMYTITPKSLSLRRQRAKMEPDELVRHVKRRHARSAKVDDAQEALPKP</sequence>
<dbReference type="Proteomes" id="UP000008370">
    <property type="component" value="Unassembled WGS sequence"/>
</dbReference>